<name>A0AAD8CBB4_BIOPF</name>
<gene>
    <name evidence="1" type="ORF">Bpfe_000634</name>
</gene>
<sequence length="125" mass="14414">MTSSVHKLPKDGAHSFTSSSSYGTYLCPQCDNLVPPEVKESEMYQTFQTWAINNYGDSGKTKTVTRMKYQRIIRVLTGEEQFSAENSKFRFWVKAKGFRLSLEDDEYHRCIHQGERTLLIPSKHG</sequence>
<evidence type="ECO:0000313" key="1">
    <source>
        <dbReference type="EMBL" id="KAK0069457.1"/>
    </source>
</evidence>
<dbReference type="EMBL" id="JASAOG010000002">
    <property type="protein sequence ID" value="KAK0069457.1"/>
    <property type="molecule type" value="Genomic_DNA"/>
</dbReference>
<dbReference type="Proteomes" id="UP001233172">
    <property type="component" value="Unassembled WGS sequence"/>
</dbReference>
<comment type="caution">
    <text evidence="1">The sequence shown here is derived from an EMBL/GenBank/DDBJ whole genome shotgun (WGS) entry which is preliminary data.</text>
</comment>
<proteinExistence type="predicted"/>
<accession>A0AAD8CBB4</accession>
<organism evidence="1 2">
    <name type="scientific">Biomphalaria pfeifferi</name>
    <name type="common">Bloodfluke planorb</name>
    <name type="synonym">Freshwater snail</name>
    <dbReference type="NCBI Taxonomy" id="112525"/>
    <lineage>
        <taxon>Eukaryota</taxon>
        <taxon>Metazoa</taxon>
        <taxon>Spiralia</taxon>
        <taxon>Lophotrochozoa</taxon>
        <taxon>Mollusca</taxon>
        <taxon>Gastropoda</taxon>
        <taxon>Heterobranchia</taxon>
        <taxon>Euthyneura</taxon>
        <taxon>Panpulmonata</taxon>
        <taxon>Hygrophila</taxon>
        <taxon>Lymnaeoidea</taxon>
        <taxon>Planorbidae</taxon>
        <taxon>Biomphalaria</taxon>
    </lineage>
</organism>
<feature type="non-terminal residue" evidence="1">
    <location>
        <position position="125"/>
    </location>
</feature>
<protein>
    <submittedName>
        <fullName evidence="1">Nucleolar protein 4</fullName>
    </submittedName>
</protein>
<keyword evidence="2" id="KW-1185">Reference proteome</keyword>
<reference evidence="1" key="1">
    <citation type="journal article" date="2023" name="PLoS Negl. Trop. Dis.">
        <title>A genome sequence for Biomphalaria pfeifferi, the major vector snail for the human-infecting parasite Schistosoma mansoni.</title>
        <authorList>
            <person name="Bu L."/>
            <person name="Lu L."/>
            <person name="Laidemitt M.R."/>
            <person name="Zhang S.M."/>
            <person name="Mutuku M."/>
            <person name="Mkoji G."/>
            <person name="Steinauer M."/>
            <person name="Loker E.S."/>
        </authorList>
    </citation>
    <scope>NUCLEOTIDE SEQUENCE</scope>
    <source>
        <strain evidence="1">KasaAsao</strain>
    </source>
</reference>
<evidence type="ECO:0000313" key="2">
    <source>
        <dbReference type="Proteomes" id="UP001233172"/>
    </source>
</evidence>
<dbReference type="AlphaFoldDB" id="A0AAD8CBB4"/>
<reference evidence="1" key="2">
    <citation type="submission" date="2023-04" db="EMBL/GenBank/DDBJ databases">
        <authorList>
            <person name="Bu L."/>
            <person name="Lu L."/>
            <person name="Laidemitt M.R."/>
            <person name="Zhang S.M."/>
            <person name="Mutuku M."/>
            <person name="Mkoji G."/>
            <person name="Steinauer M."/>
            <person name="Loker E.S."/>
        </authorList>
    </citation>
    <scope>NUCLEOTIDE SEQUENCE</scope>
    <source>
        <strain evidence="1">KasaAsao</strain>
        <tissue evidence="1">Whole Snail</tissue>
    </source>
</reference>